<dbReference type="OrthoDB" id="10258616at2759"/>
<dbReference type="GeneID" id="68117633"/>
<comment type="caution">
    <text evidence="3">The sequence shown here is derived from an EMBL/GenBank/DDBJ whole genome shotgun (WGS) entry which is preliminary data.</text>
</comment>
<name>A0A6A5BYY8_NAEFO</name>
<proteinExistence type="predicted"/>
<dbReference type="EMBL" id="VFQX01000006">
    <property type="protein sequence ID" value="KAF0983353.1"/>
    <property type="molecule type" value="Genomic_DNA"/>
</dbReference>
<feature type="transmembrane region" description="Helical" evidence="2">
    <location>
        <begin position="64"/>
        <end position="89"/>
    </location>
</feature>
<gene>
    <name evidence="3" type="ORF">FDP41_010418</name>
</gene>
<dbReference type="RefSeq" id="XP_044568066.1">
    <property type="nucleotide sequence ID" value="XM_044700714.1"/>
</dbReference>
<organism evidence="3 4">
    <name type="scientific">Naegleria fowleri</name>
    <name type="common">Brain eating amoeba</name>
    <dbReference type="NCBI Taxonomy" id="5763"/>
    <lineage>
        <taxon>Eukaryota</taxon>
        <taxon>Discoba</taxon>
        <taxon>Heterolobosea</taxon>
        <taxon>Tetramitia</taxon>
        <taxon>Eutetramitia</taxon>
        <taxon>Vahlkampfiidae</taxon>
        <taxon>Naegleria</taxon>
    </lineage>
</organism>
<sequence length="857" mass="97098">MTVSNNKIQPINAGNHPPTTAGSSHQPFENFFDDMDQDEQRSNSPLQEGIKKASENKAFLSLRWFVIISICSLILLSSVCVYLAVFIGFHQAVDELSEKVINDTKSKIVIYIDKVLSQMSVVSRLSAEQYSYGLVTLNFYRNFFYTPFKLTGLSVGFAFGYPSERYSYTIVGKEGEERIVYSYQPPGFIGSIRDAYFLNGTIQTVNETVDYTVYEVSKKDYYNSSINAAKLMGSEGAFTDPYIVTNGTLSIAYGAMLYDPHILTSTGEKVLKGICRTVMPLANIVRFMREKITVLQNGYVLLQQNGTDLVVVGSVNTTSFDEKSRVKMTDIIDKNAGQLMKDIKERYVTWENVPNKFFISSMGVNYYVLSSMYTFENIEWRMFVVVFENDIQLTTTISIAASVGVALLVTVISLTLALIITSIVLRPVRKLKEQFELIKVFDLDNIQRLSTNFVELNDIYKNLFNTVTWLKEIRSFIPDKVLLQLREEEGDNDPNTPNELESNNSNAHHHLQSTLGASSFTITTTSDNSTSKKLSSTAISKKESSSVFKMGYSVKYVSILHIRLSNYLSEFTPNEIIRTFPKFVSALGSVTKVLQAELQIISTDELGVMIETKKRSCKDTAQECALKIVRAFEMINAQLKNHHMPEINYSIGISTSESYVGNIGNHSIRYYSVLSESVKISQHLSLLALNYGLRILIDEKTLIGTEDKYISRPVERILSSPGLHSVPSRIYNVYCLEKENLVLDDEWLYELESKNAIAKIQELHSILKLFSRSSNESNDTASGMESIISSSLAKLTNFITEYPQDLSYKRWFRLFEKFQDMLMRDINAVDIIKNYHVCLENTVKTSIETHTEYGINY</sequence>
<feature type="transmembrane region" description="Helical" evidence="2">
    <location>
        <begin position="399"/>
        <end position="425"/>
    </location>
</feature>
<dbReference type="AlphaFoldDB" id="A0A6A5BYY8"/>
<dbReference type="SUPFAM" id="SSF55073">
    <property type="entry name" value="Nucleotide cyclase"/>
    <property type="match status" value="1"/>
</dbReference>
<keyword evidence="2" id="KW-1133">Transmembrane helix</keyword>
<accession>A0A6A5BYY8</accession>
<protein>
    <recommendedName>
        <fullName evidence="5">Guanylate cyclase domain-containing protein</fullName>
    </recommendedName>
</protein>
<keyword evidence="4" id="KW-1185">Reference proteome</keyword>
<keyword evidence="2" id="KW-0472">Membrane</keyword>
<dbReference type="Gene3D" id="3.30.70.1230">
    <property type="entry name" value="Nucleotide cyclase"/>
    <property type="match status" value="1"/>
</dbReference>
<keyword evidence="2" id="KW-0812">Transmembrane</keyword>
<evidence type="ECO:0000313" key="4">
    <source>
        <dbReference type="Proteomes" id="UP000444721"/>
    </source>
</evidence>
<evidence type="ECO:0000313" key="3">
    <source>
        <dbReference type="EMBL" id="KAF0983353.1"/>
    </source>
</evidence>
<evidence type="ECO:0000256" key="1">
    <source>
        <dbReference type="SAM" id="MobiDB-lite"/>
    </source>
</evidence>
<dbReference type="InterPro" id="IPR029787">
    <property type="entry name" value="Nucleotide_cyclase"/>
</dbReference>
<feature type="region of interest" description="Disordered" evidence="1">
    <location>
        <begin position="1"/>
        <end position="30"/>
    </location>
</feature>
<evidence type="ECO:0008006" key="5">
    <source>
        <dbReference type="Google" id="ProtNLM"/>
    </source>
</evidence>
<dbReference type="VEuPathDB" id="AmoebaDB:NF0067810"/>
<dbReference type="Proteomes" id="UP000444721">
    <property type="component" value="Unassembled WGS sequence"/>
</dbReference>
<dbReference type="VEuPathDB" id="AmoebaDB:FDP41_010418"/>
<dbReference type="VEuPathDB" id="AmoebaDB:NfTy_012030"/>
<feature type="compositionally biased region" description="Polar residues" evidence="1">
    <location>
        <begin position="17"/>
        <end position="27"/>
    </location>
</feature>
<dbReference type="OMA" id="IETHTEY"/>
<evidence type="ECO:0000256" key="2">
    <source>
        <dbReference type="SAM" id="Phobius"/>
    </source>
</evidence>
<reference evidence="3 4" key="1">
    <citation type="journal article" date="2019" name="Sci. Rep.">
        <title>Nanopore sequencing improves the draft genome of the human pathogenic amoeba Naegleria fowleri.</title>
        <authorList>
            <person name="Liechti N."/>
            <person name="Schurch N."/>
            <person name="Bruggmann R."/>
            <person name="Wittwer M."/>
        </authorList>
    </citation>
    <scope>NUCLEOTIDE SEQUENCE [LARGE SCALE GENOMIC DNA]</scope>
    <source>
        <strain evidence="3 4">ATCC 30894</strain>
    </source>
</reference>